<evidence type="ECO:0000256" key="1">
    <source>
        <dbReference type="ARBA" id="ARBA00022741"/>
    </source>
</evidence>
<evidence type="ECO:0000259" key="6">
    <source>
        <dbReference type="SMART" id="SM00534"/>
    </source>
</evidence>
<feature type="region of interest" description="Disordered" evidence="5">
    <location>
        <begin position="160"/>
        <end position="183"/>
    </location>
</feature>
<keyword evidence="8" id="KW-1185">Reference proteome</keyword>
<dbReference type="GO" id="GO:0030983">
    <property type="term" value="F:mismatched DNA binding"/>
    <property type="evidence" value="ECO:0007669"/>
    <property type="project" value="UniProtKB-UniRule"/>
</dbReference>
<dbReference type="Gene3D" id="3.40.1170.10">
    <property type="entry name" value="DNA repair protein MutS, domain I"/>
    <property type="match status" value="1"/>
</dbReference>
<evidence type="ECO:0000256" key="4">
    <source>
        <dbReference type="ARBA" id="ARBA00023125"/>
    </source>
</evidence>
<evidence type="ECO:0000256" key="5">
    <source>
        <dbReference type="SAM" id="MobiDB-lite"/>
    </source>
</evidence>
<evidence type="ECO:0000256" key="3">
    <source>
        <dbReference type="ARBA" id="ARBA00022840"/>
    </source>
</evidence>
<gene>
    <name evidence="7" type="ORF">ACHAWU_001908</name>
</gene>
<feature type="region of interest" description="Disordered" evidence="5">
    <location>
        <begin position="24"/>
        <end position="49"/>
    </location>
</feature>
<reference evidence="7 8" key="1">
    <citation type="submission" date="2024-10" db="EMBL/GenBank/DDBJ databases">
        <title>Updated reference genomes for cyclostephanoid diatoms.</title>
        <authorList>
            <person name="Roberts W.R."/>
            <person name="Alverson A.J."/>
        </authorList>
    </citation>
    <scope>NUCLEOTIDE SEQUENCE [LARGE SCALE GENOMIC DNA]</scope>
    <source>
        <strain evidence="7 8">AJA232-27</strain>
    </source>
</reference>
<dbReference type="GO" id="GO:0005524">
    <property type="term" value="F:ATP binding"/>
    <property type="evidence" value="ECO:0007669"/>
    <property type="project" value="UniProtKB-UniRule"/>
</dbReference>
<dbReference type="Gene3D" id="3.40.50.300">
    <property type="entry name" value="P-loop containing nucleotide triphosphate hydrolases"/>
    <property type="match status" value="1"/>
</dbReference>
<accession>A0ABD3MIQ3</accession>
<dbReference type="InterPro" id="IPR000305">
    <property type="entry name" value="GIY-YIG_endonuc"/>
</dbReference>
<dbReference type="PANTHER" id="PTHR48448">
    <property type="entry name" value="MUTL PROTEIN ISOFORM 1"/>
    <property type="match status" value="1"/>
</dbReference>
<dbReference type="PANTHER" id="PTHR48448:SF1">
    <property type="entry name" value="MUTL PROTEIN ISOFORM 1"/>
    <property type="match status" value="1"/>
</dbReference>
<evidence type="ECO:0000256" key="2">
    <source>
        <dbReference type="ARBA" id="ARBA00022763"/>
    </source>
</evidence>
<sequence>MNGGTPINPRSPRQVSHLLYGTIVGDGSNESVDTTTSNSNSNTNAINLGPTDKATLRRIAMVSSTYNNEESGANIIVHADSIDNGSTEKERERQSHAAALVLQCRELLSSLNDNDDDTSGSTALASTSSELDSLEYMEAGMERIGDTMSISSVSKSIDAMQANGGNSDEVGSTSSSSTAFNDDWDVEHKEEIESNATRQSALQSTMSPYERMVMDLFHNNIDSDDVSTKTIDPYWIEPLLSLTKSTSRSLVRQLSRSTFCPMGYDPSASTLSLFSSATKQQQIPDVGSSSSTASPTATLPSSTSLLSYVRTNKASHTDAILLIRVGDFYESYGIDAIMLVEHCGLNPMGGKARAGCPIMNVQATLDLLTKKGFRVAVYEEEQQQPLHKRKNNGNGGGGSKLKTRYLAQVVSSANPTYMHGLVLNSEDGDVSSSASSPGRSYVGVIETNAGYTLVEVSAEERTVMVSERLTSEAVACRLVAYPPADPLFYVPPYSNESFGSGKSRRLDRLPFLPWRHQQPTNFLASYGSQDGDGGDYGTVGKMRVKTLPPSLVVSPKPGLSDVERAKQTIVSAFLRLEDGYHRSEKLSVKEEANDDYLTSSSSVSVKNRNRRAVTHEDFAIVSTSSSSSSSSVCGHVDTDSSETTHSSIAVATTRPLHLETATQLGLMFDPALPSLISSLLPESAPSPSRRFLRRWLLIPPPPDVADAMSQLVRILKDENDKALPSLSAPPLTGKVISLIRAGQASAAVHCEILSSLDAACEICWLDGDIDGSTDNDSGIVMPLLKILHHDTGTKGSNATTMRKSFIDAMTMIASVVSTQSMDRVLKNIEYEDDVESDCISHIGAVVPPAFFERNEAVWRGRVKACALRHAHIVPTKAKRLAEAIAVDFWGVETITYDDDGVLQLSGAMESKSPVVQDIFNNLLAIKSVPSWIERAKVDHYFHPRDRNGKVLRTRYTTERVQEALSDYVEACSNAREEVESVLTQLSWDLVDGGHLSAIFLSSHLNLILATAAHHAASSNAKGWSVAKIHDGGDETSAGYFNCVWPYWMDRSESVSNTFDLNGLFLLTAPNMSGKSTLMRSTAAAALLTGCGLCAPVLPGSSVRRFDSLFVRGASADVPTEDKSAFGAEMGDVASLLRSCGSRSLVFVDEIGRGTSPKDGTSLAGAILEQMSESLMSGMFATHLHGILELPYSAAAESRLRKKRMAIAEDSQGQINWTYTLEDGVCTNSLALLTASKFGLPESIIKRASELSKFWDSNSSEQMESVVNMIDRSTVMNDIQYATTILEETVGKGRIIQIPPSYMSPPSLEGKSCVYILQIGGSNTSSMRYYVGETDSLARRLSDHRSKGKDWSALKAIAIEIDEGKSKARSIESLVIQKLAKSGFNMISIADGRSIRSWNDAPY</sequence>
<proteinExistence type="predicted"/>
<dbReference type="Proteomes" id="UP001530293">
    <property type="component" value="Unassembled WGS sequence"/>
</dbReference>
<name>A0ABD3MIQ3_9STRA</name>
<feature type="domain" description="DNA mismatch repair proteins mutS family" evidence="6">
    <location>
        <begin position="1061"/>
        <end position="1252"/>
    </location>
</feature>
<protein>
    <recommendedName>
        <fullName evidence="6">DNA mismatch repair proteins mutS family domain-containing protein</fullName>
    </recommendedName>
</protein>
<evidence type="ECO:0000313" key="7">
    <source>
        <dbReference type="EMBL" id="KAL3763788.1"/>
    </source>
</evidence>
<dbReference type="InterPro" id="IPR053276">
    <property type="entry name" value="MtDNA_mismatch_repair_MutS"/>
</dbReference>
<dbReference type="InterPro" id="IPR027417">
    <property type="entry name" value="P-loop_NTPase"/>
</dbReference>
<dbReference type="InterPro" id="IPR007695">
    <property type="entry name" value="DNA_mismatch_repair_MutS-lik_N"/>
</dbReference>
<organism evidence="7 8">
    <name type="scientific">Discostella pseudostelligera</name>
    <dbReference type="NCBI Taxonomy" id="259834"/>
    <lineage>
        <taxon>Eukaryota</taxon>
        <taxon>Sar</taxon>
        <taxon>Stramenopiles</taxon>
        <taxon>Ochrophyta</taxon>
        <taxon>Bacillariophyta</taxon>
        <taxon>Coscinodiscophyceae</taxon>
        <taxon>Thalassiosirophycidae</taxon>
        <taxon>Stephanodiscales</taxon>
        <taxon>Stephanodiscaceae</taxon>
        <taxon>Discostella</taxon>
    </lineage>
</organism>
<evidence type="ECO:0000313" key="8">
    <source>
        <dbReference type="Proteomes" id="UP001530293"/>
    </source>
</evidence>
<dbReference type="InterPro" id="IPR000432">
    <property type="entry name" value="DNA_mismatch_repair_MutS_C"/>
</dbReference>
<dbReference type="Pfam" id="PF00488">
    <property type="entry name" value="MutS_V"/>
    <property type="match status" value="1"/>
</dbReference>
<feature type="compositionally biased region" description="Low complexity" evidence="5">
    <location>
        <begin position="28"/>
        <end position="44"/>
    </location>
</feature>
<keyword evidence="1" id="KW-0547">Nucleotide-binding</keyword>
<dbReference type="Pfam" id="PF01624">
    <property type="entry name" value="MutS_I"/>
    <property type="match status" value="1"/>
</dbReference>
<dbReference type="SMART" id="SM00534">
    <property type="entry name" value="MUTSac"/>
    <property type="match status" value="1"/>
</dbReference>
<keyword evidence="3" id="KW-0067">ATP-binding</keyword>
<comment type="caution">
    <text evidence="7">The sequence shown here is derived from an EMBL/GenBank/DDBJ whole genome shotgun (WGS) entry which is preliminary data.</text>
</comment>
<dbReference type="SUPFAM" id="SSF55271">
    <property type="entry name" value="DNA repair protein MutS, domain I"/>
    <property type="match status" value="1"/>
</dbReference>
<dbReference type="EMBL" id="JALLBG020000114">
    <property type="protein sequence ID" value="KAL3763788.1"/>
    <property type="molecule type" value="Genomic_DNA"/>
</dbReference>
<keyword evidence="4" id="KW-0238">DNA-binding</keyword>
<dbReference type="Pfam" id="PF01541">
    <property type="entry name" value="GIY-YIG"/>
    <property type="match status" value="1"/>
</dbReference>
<keyword evidence="2" id="KW-0227">DNA damage</keyword>
<dbReference type="SUPFAM" id="SSF52540">
    <property type="entry name" value="P-loop containing nucleoside triphosphate hydrolases"/>
    <property type="match status" value="1"/>
</dbReference>
<dbReference type="InterPro" id="IPR016151">
    <property type="entry name" value="DNA_mismatch_repair_MutS_N"/>
</dbReference>
<dbReference type="GO" id="GO:0006281">
    <property type="term" value="P:DNA repair"/>
    <property type="evidence" value="ECO:0007669"/>
    <property type="project" value="UniProtKB-KW"/>
</dbReference>